<sequence>MAAVRGKPVKPHPAVTALLLLLVVGVLSLFPIALYANAMEMADGYRASHGQAGTPGNAMIDSAVDGKGGQVCRGVFTPDGGAAVEVRIEVDGECEEGQEVEARLMEGRSSMFTGYGEPRAWAAGADDWAGYLPLVVLFGLLSLPLVLLAVAVVVKLAKLVFLPREAPKA</sequence>
<dbReference type="AlphaFoldDB" id="A0A9W6G9J1"/>
<feature type="transmembrane region" description="Helical" evidence="1">
    <location>
        <begin position="131"/>
        <end position="154"/>
    </location>
</feature>
<evidence type="ECO:0000256" key="1">
    <source>
        <dbReference type="SAM" id="Phobius"/>
    </source>
</evidence>
<accession>A0A9W6G9J1</accession>
<evidence type="ECO:0000313" key="2">
    <source>
        <dbReference type="EMBL" id="GLI42865.1"/>
    </source>
</evidence>
<dbReference type="RefSeq" id="WP_270118879.1">
    <property type="nucleotide sequence ID" value="NZ_BAAAOL010000006.1"/>
</dbReference>
<proteinExistence type="predicted"/>
<dbReference type="Proteomes" id="UP001144313">
    <property type="component" value="Unassembled WGS sequence"/>
</dbReference>
<protein>
    <submittedName>
        <fullName evidence="2">Uncharacterized protein</fullName>
    </submittedName>
</protein>
<comment type="caution">
    <text evidence="2">The sequence shown here is derived from an EMBL/GenBank/DDBJ whole genome shotgun (WGS) entry which is preliminary data.</text>
</comment>
<evidence type="ECO:0000313" key="3">
    <source>
        <dbReference type="Proteomes" id="UP001144313"/>
    </source>
</evidence>
<reference evidence="2" key="1">
    <citation type="submission" date="2022-12" db="EMBL/GenBank/DDBJ databases">
        <title>Reference genome sequencing for broad-spectrum identification of bacterial and archaeal isolates by mass spectrometry.</title>
        <authorList>
            <person name="Sekiguchi Y."/>
            <person name="Tourlousse D.M."/>
        </authorList>
    </citation>
    <scope>NUCLEOTIDE SEQUENCE</scope>
    <source>
        <strain evidence="2">LLR39Z86</strain>
    </source>
</reference>
<dbReference type="EMBL" id="BSDT01000001">
    <property type="protein sequence ID" value="GLI42865.1"/>
    <property type="molecule type" value="Genomic_DNA"/>
</dbReference>
<keyword evidence="3" id="KW-1185">Reference proteome</keyword>
<gene>
    <name evidence="2" type="ORF">GALLR39Z86_27150</name>
</gene>
<name>A0A9W6G9J1_9ACTN</name>
<organism evidence="2 3">
    <name type="scientific">Glycomyces algeriensis</name>
    <dbReference type="NCBI Taxonomy" id="256037"/>
    <lineage>
        <taxon>Bacteria</taxon>
        <taxon>Bacillati</taxon>
        <taxon>Actinomycetota</taxon>
        <taxon>Actinomycetes</taxon>
        <taxon>Glycomycetales</taxon>
        <taxon>Glycomycetaceae</taxon>
        <taxon>Glycomyces</taxon>
    </lineage>
</organism>
<keyword evidence="1" id="KW-0472">Membrane</keyword>
<keyword evidence="1" id="KW-0812">Transmembrane</keyword>
<feature type="transmembrane region" description="Helical" evidence="1">
    <location>
        <begin position="12"/>
        <end position="36"/>
    </location>
</feature>
<keyword evidence="1" id="KW-1133">Transmembrane helix</keyword>